<dbReference type="AlphaFoldDB" id="A0A1R4IKH4"/>
<evidence type="ECO:0000313" key="1">
    <source>
        <dbReference type="EMBL" id="SJN20370.1"/>
    </source>
</evidence>
<reference evidence="1 2" key="1">
    <citation type="submission" date="2017-02" db="EMBL/GenBank/DDBJ databases">
        <authorList>
            <person name="Peterson S.W."/>
        </authorList>
    </citation>
    <scope>NUCLEOTIDE SEQUENCE [LARGE SCALE GENOMIC DNA]</scope>
    <source>
        <strain evidence="1 2">42ea</strain>
    </source>
</reference>
<protein>
    <submittedName>
        <fullName evidence="1">Uncharacterized protein</fullName>
    </submittedName>
</protein>
<evidence type="ECO:0000313" key="2">
    <source>
        <dbReference type="Proteomes" id="UP000195611"/>
    </source>
</evidence>
<name>A0A1R4IKH4_9LACT</name>
<sequence length="114" mass="13024">MLRDGSENAQSAKELEQILGYTPRQIGSMTADLANNHGYVIGASRIAPFGYYIIKEEADLQSTLLSLNNEINGMIQRHRALNRNFYADELEAETETRHVKIKLEKQLKDRMENI</sequence>
<proteinExistence type="predicted"/>
<gene>
    <name evidence="1" type="ORF">FM115_01530</name>
</gene>
<organism evidence="1 2">
    <name type="scientific">Marinilactibacillus psychrotolerans 42ea</name>
    <dbReference type="NCBI Taxonomy" id="1255609"/>
    <lineage>
        <taxon>Bacteria</taxon>
        <taxon>Bacillati</taxon>
        <taxon>Bacillota</taxon>
        <taxon>Bacilli</taxon>
        <taxon>Lactobacillales</taxon>
        <taxon>Carnobacteriaceae</taxon>
        <taxon>Marinilactibacillus</taxon>
    </lineage>
</organism>
<accession>A0A1R4IKH4</accession>
<dbReference type="EMBL" id="FUKW01000027">
    <property type="protein sequence ID" value="SJN20370.1"/>
    <property type="molecule type" value="Genomic_DNA"/>
</dbReference>
<dbReference type="Proteomes" id="UP000195611">
    <property type="component" value="Unassembled WGS sequence"/>
</dbReference>